<dbReference type="PANTHER" id="PTHR42791:SF2">
    <property type="entry name" value="N-ACETYLTRANSFERASE DOMAIN-CONTAINING PROTEIN"/>
    <property type="match status" value="1"/>
</dbReference>
<dbReference type="Gene3D" id="3.40.630.30">
    <property type="match status" value="1"/>
</dbReference>
<dbReference type="Proteomes" id="UP000517252">
    <property type="component" value="Unassembled WGS sequence"/>
</dbReference>
<accession>A0A6V8R608</accession>
<dbReference type="InterPro" id="IPR052523">
    <property type="entry name" value="Trichothecene_AcTrans"/>
</dbReference>
<name>A0A6V8R608_TRIAP</name>
<dbReference type="OrthoDB" id="2744543at2759"/>
<dbReference type="EMBL" id="BLZH01000014">
    <property type="protein sequence ID" value="GFP59692.1"/>
    <property type="molecule type" value="Genomic_DNA"/>
</dbReference>
<evidence type="ECO:0000256" key="1">
    <source>
        <dbReference type="SAM" id="MobiDB-lite"/>
    </source>
</evidence>
<feature type="region of interest" description="Disordered" evidence="1">
    <location>
        <begin position="260"/>
        <end position="284"/>
    </location>
</feature>
<dbReference type="InterPro" id="IPR016181">
    <property type="entry name" value="Acyl_CoA_acyltransferase"/>
</dbReference>
<proteinExistence type="predicted"/>
<evidence type="ECO:0000259" key="2">
    <source>
        <dbReference type="PROSITE" id="PS51186"/>
    </source>
</evidence>
<reference evidence="3 4" key="1">
    <citation type="submission" date="2020-07" db="EMBL/GenBank/DDBJ databases">
        <title>Trichoderma asperellum IC-1 whole genome shotgun sequence.</title>
        <authorList>
            <person name="Kanamasa S."/>
            <person name="Takahashi H."/>
        </authorList>
    </citation>
    <scope>NUCLEOTIDE SEQUENCE [LARGE SCALE GENOMIC DNA]</scope>
    <source>
        <strain evidence="3 4">IC-1</strain>
    </source>
</reference>
<dbReference type="SUPFAM" id="SSF55729">
    <property type="entry name" value="Acyl-CoA N-acyltransferases (Nat)"/>
    <property type="match status" value="1"/>
</dbReference>
<evidence type="ECO:0000313" key="3">
    <source>
        <dbReference type="EMBL" id="GFP59692.1"/>
    </source>
</evidence>
<gene>
    <name evidence="3" type="ORF">TASIC1_0014011400</name>
</gene>
<dbReference type="PROSITE" id="PS51186">
    <property type="entry name" value="GNAT"/>
    <property type="match status" value="1"/>
</dbReference>
<organism evidence="3 4">
    <name type="scientific">Trichoderma asperellum</name>
    <name type="common">Filamentous fungus</name>
    <dbReference type="NCBI Taxonomy" id="101201"/>
    <lineage>
        <taxon>Eukaryota</taxon>
        <taxon>Fungi</taxon>
        <taxon>Dikarya</taxon>
        <taxon>Ascomycota</taxon>
        <taxon>Pezizomycotina</taxon>
        <taxon>Sordariomycetes</taxon>
        <taxon>Hypocreomycetidae</taxon>
        <taxon>Hypocreales</taxon>
        <taxon>Hypocreaceae</taxon>
        <taxon>Trichoderma</taxon>
    </lineage>
</organism>
<protein>
    <recommendedName>
        <fullName evidence="2">N-acetyltransferase domain-containing protein</fullName>
    </recommendedName>
</protein>
<dbReference type="GO" id="GO:0016747">
    <property type="term" value="F:acyltransferase activity, transferring groups other than amino-acyl groups"/>
    <property type="evidence" value="ECO:0007669"/>
    <property type="project" value="InterPro"/>
</dbReference>
<feature type="domain" description="N-acetyltransferase" evidence="2">
    <location>
        <begin position="146"/>
        <end position="212"/>
    </location>
</feature>
<dbReference type="PANTHER" id="PTHR42791">
    <property type="entry name" value="GNAT FAMILY ACETYLTRANSFERASE"/>
    <property type="match status" value="1"/>
</dbReference>
<dbReference type="InterPro" id="IPR000182">
    <property type="entry name" value="GNAT_dom"/>
</dbReference>
<evidence type="ECO:0000313" key="4">
    <source>
        <dbReference type="Proteomes" id="UP000517252"/>
    </source>
</evidence>
<sequence>MASVKLRPAQPADAAAIADTHYRALDRYHEFYGAFFILDPREILAKSTPVALSKPENIMLVAVDEKSSDIVGIVKYTVEAEKVASTTAAAAAAAAAAEDPTSVPAGPSFTAIKEHLKHLWTEFGKRRDEMDECYEKAADGKRHIYYQRRGVGGKLLAAVLKQGDEEGIPTFLASTAESIGLYSRMGFESLGTWPIDNEYWAGRVVDLEKKLGIAGHEGLQETFKGVKEVEDVMVRSEINALGSSIPWLYRVKGLKPHPAANTIPDLQTSNKAQGARPDRLQNSV</sequence>
<dbReference type="Pfam" id="PF00583">
    <property type="entry name" value="Acetyltransf_1"/>
    <property type="match status" value="1"/>
</dbReference>
<dbReference type="AlphaFoldDB" id="A0A6V8R608"/>
<comment type="caution">
    <text evidence="3">The sequence shown here is derived from an EMBL/GenBank/DDBJ whole genome shotgun (WGS) entry which is preliminary data.</text>
</comment>